<dbReference type="InterPro" id="IPR013149">
    <property type="entry name" value="ADH-like_C"/>
</dbReference>
<dbReference type="InterPro" id="IPR051397">
    <property type="entry name" value="Zn-ADH-like_protein"/>
</dbReference>
<dbReference type="Proteomes" id="UP000070633">
    <property type="component" value="Unassembled WGS sequence"/>
</dbReference>
<proteinExistence type="predicted"/>
<dbReference type="InterPro" id="IPR011032">
    <property type="entry name" value="GroES-like_sf"/>
</dbReference>
<comment type="caution">
    <text evidence="2">The sequence shown here is derived from an EMBL/GenBank/DDBJ whole genome shotgun (WGS) entry which is preliminary data.</text>
</comment>
<dbReference type="Pfam" id="PF00107">
    <property type="entry name" value="ADH_zinc_N"/>
    <property type="match status" value="1"/>
</dbReference>
<dbReference type="PANTHER" id="PTHR43677">
    <property type="entry name" value="SHORT-CHAIN DEHYDROGENASE/REDUCTASE"/>
    <property type="match status" value="1"/>
</dbReference>
<dbReference type="EMBL" id="LHYI01000007">
    <property type="protein sequence ID" value="KXB08740.1"/>
    <property type="molecule type" value="Genomic_DNA"/>
</dbReference>
<feature type="domain" description="Enoyl reductase (ER)" evidence="1">
    <location>
        <begin position="16"/>
        <end position="327"/>
    </location>
</feature>
<dbReference type="Gene3D" id="3.40.50.720">
    <property type="entry name" value="NAD(P)-binding Rossmann-like Domain"/>
    <property type="match status" value="1"/>
</dbReference>
<evidence type="ECO:0000259" key="1">
    <source>
        <dbReference type="SMART" id="SM00829"/>
    </source>
</evidence>
<dbReference type="PANTHER" id="PTHR43677:SF1">
    <property type="entry name" value="ACRYLYL-COA REDUCTASE ACUI-RELATED"/>
    <property type="match status" value="1"/>
</dbReference>
<dbReference type="InterPro" id="IPR020843">
    <property type="entry name" value="ER"/>
</dbReference>
<dbReference type="SUPFAM" id="SSF51735">
    <property type="entry name" value="NAD(P)-binding Rossmann-fold domains"/>
    <property type="match status" value="1"/>
</dbReference>
<name>A0ABR5TJX0_9EURY</name>
<evidence type="ECO:0000313" key="3">
    <source>
        <dbReference type="Proteomes" id="UP000070633"/>
    </source>
</evidence>
<reference evidence="2 3" key="1">
    <citation type="journal article" date="2016" name="Sci. Rep.">
        <title>Metabolic traits of an uncultured archaeal lineage -MSBL1- from brine pools of the Red Sea.</title>
        <authorList>
            <person name="Mwirichia R."/>
            <person name="Alam I."/>
            <person name="Rashid M."/>
            <person name="Vinu M."/>
            <person name="Ba-Alawi W."/>
            <person name="Anthony Kamau A."/>
            <person name="Kamanda Ngugi D."/>
            <person name="Goker M."/>
            <person name="Klenk H.P."/>
            <person name="Bajic V."/>
            <person name="Stingl U."/>
        </authorList>
    </citation>
    <scope>NUCLEOTIDE SEQUENCE [LARGE SCALE GENOMIC DNA]</scope>
    <source>
        <strain evidence="2">SCGC-AAA382M17</strain>
    </source>
</reference>
<gene>
    <name evidence="2" type="ORF">AKJ55_00470</name>
</gene>
<dbReference type="SUPFAM" id="SSF50129">
    <property type="entry name" value="GroES-like"/>
    <property type="match status" value="1"/>
</dbReference>
<accession>A0ABR5TJX0</accession>
<dbReference type="Gene3D" id="3.90.180.10">
    <property type="entry name" value="Medium-chain alcohol dehydrogenases, catalytic domain"/>
    <property type="match status" value="1"/>
</dbReference>
<dbReference type="Pfam" id="PF08240">
    <property type="entry name" value="ADH_N"/>
    <property type="match status" value="1"/>
</dbReference>
<sequence>MQRTFQVLRVDETSKGQFEFRIEQKSLQDLPEGNTLIRVEYSSLNYKDALSATGNRGITRAYPHIPGIDAAGKIEESDSKYFNPGDQVIVTGFDLGMNTWGGYSEYIRVPDKWVLPLPKGLTPRKAMELGTAGLTAGLSVLELLKNGIKSKDKILLTGATGGVGIISLSVLSQIGCRVTAVTGKKDYHELLRKMGASEILSRHQLQEKNQKALLKGEYAGAVDVAGGSTLAAVLKRMRYKGIVTCCGMVDSSKLETTIYPFILRGVRLIGIDSAECDLKLKKEVWNKFAANWKFDFLPECLTECTLEEVPHYIEKMLRGETIGRVVVKTAR</sequence>
<dbReference type="InterPro" id="IPR036291">
    <property type="entry name" value="NAD(P)-bd_dom_sf"/>
</dbReference>
<dbReference type="InterPro" id="IPR013154">
    <property type="entry name" value="ADH-like_N"/>
</dbReference>
<dbReference type="SMART" id="SM00829">
    <property type="entry name" value="PKS_ER"/>
    <property type="match status" value="1"/>
</dbReference>
<evidence type="ECO:0000313" key="2">
    <source>
        <dbReference type="EMBL" id="KXB08740.1"/>
    </source>
</evidence>
<keyword evidence="3" id="KW-1185">Reference proteome</keyword>
<dbReference type="NCBIfam" id="TIGR02823">
    <property type="entry name" value="oxido_YhdH"/>
    <property type="match status" value="1"/>
</dbReference>
<dbReference type="CDD" id="cd05280">
    <property type="entry name" value="MDR_yhdh_yhfp"/>
    <property type="match status" value="1"/>
</dbReference>
<dbReference type="InterPro" id="IPR014188">
    <property type="entry name" value="Acrylyl-CoA_reductase_AcuI"/>
</dbReference>
<organism evidence="2 3">
    <name type="scientific">candidate division MSBL1 archaeon SCGC-AAA382M17</name>
    <dbReference type="NCBI Taxonomy" id="1698284"/>
    <lineage>
        <taxon>Archaea</taxon>
        <taxon>Methanobacteriati</taxon>
        <taxon>Methanobacteriota</taxon>
        <taxon>candidate division MSBL1</taxon>
    </lineage>
</organism>
<protein>
    <submittedName>
        <fullName evidence="2">Quinone oxidoreductase</fullName>
    </submittedName>
</protein>